<feature type="transmembrane region" description="Helical" evidence="1">
    <location>
        <begin position="156"/>
        <end position="176"/>
    </location>
</feature>
<protein>
    <submittedName>
        <fullName evidence="2">GAP family protein</fullName>
    </submittedName>
</protein>
<feature type="transmembrane region" description="Helical" evidence="1">
    <location>
        <begin position="120"/>
        <end position="144"/>
    </location>
</feature>
<keyword evidence="1" id="KW-0812">Transmembrane</keyword>
<accession>A0ABV1K6W3</accession>
<gene>
    <name evidence="2" type="ORF">WIS52_03885</name>
</gene>
<evidence type="ECO:0000313" key="2">
    <source>
        <dbReference type="EMBL" id="MEQ3549604.1"/>
    </source>
</evidence>
<keyword evidence="1" id="KW-1133">Transmembrane helix</keyword>
<organism evidence="2 3">
    <name type="scientific">Pseudonocardia nematodicida</name>
    <dbReference type="NCBI Taxonomy" id="1206997"/>
    <lineage>
        <taxon>Bacteria</taxon>
        <taxon>Bacillati</taxon>
        <taxon>Actinomycetota</taxon>
        <taxon>Actinomycetes</taxon>
        <taxon>Pseudonocardiales</taxon>
        <taxon>Pseudonocardiaceae</taxon>
        <taxon>Pseudonocardia</taxon>
    </lineage>
</organism>
<comment type="caution">
    <text evidence="2">The sequence shown here is derived from an EMBL/GenBank/DDBJ whole genome shotgun (WGS) entry which is preliminary data.</text>
</comment>
<feature type="transmembrane region" description="Helical" evidence="1">
    <location>
        <begin position="6"/>
        <end position="26"/>
    </location>
</feature>
<feature type="transmembrane region" description="Helical" evidence="1">
    <location>
        <begin position="38"/>
        <end position="60"/>
    </location>
</feature>
<name>A0ABV1K6W3_9PSEU</name>
<dbReference type="Pfam" id="PF11139">
    <property type="entry name" value="SfLAP"/>
    <property type="match status" value="1"/>
</dbReference>
<proteinExistence type="predicted"/>
<feature type="transmembrane region" description="Helical" evidence="1">
    <location>
        <begin position="197"/>
        <end position="220"/>
    </location>
</feature>
<reference evidence="2 3" key="1">
    <citation type="submission" date="2024-03" db="EMBL/GenBank/DDBJ databases">
        <title>Draft genome sequence of Pseudonocardia nematodicida JCM 31783.</title>
        <authorList>
            <person name="Butdee W."/>
            <person name="Duangmal K."/>
        </authorList>
    </citation>
    <scope>NUCLEOTIDE SEQUENCE [LARGE SCALE GENOMIC DNA]</scope>
    <source>
        <strain evidence="2 3">JCM 31783</strain>
    </source>
</reference>
<keyword evidence="3" id="KW-1185">Reference proteome</keyword>
<dbReference type="EMBL" id="JBEDNQ010000001">
    <property type="protein sequence ID" value="MEQ3549604.1"/>
    <property type="molecule type" value="Genomic_DNA"/>
</dbReference>
<evidence type="ECO:0000313" key="3">
    <source>
        <dbReference type="Proteomes" id="UP001494902"/>
    </source>
</evidence>
<dbReference type="Proteomes" id="UP001494902">
    <property type="component" value="Unassembled WGS sequence"/>
</dbReference>
<evidence type="ECO:0000256" key="1">
    <source>
        <dbReference type="SAM" id="Phobius"/>
    </source>
</evidence>
<dbReference type="RefSeq" id="WP_349296673.1">
    <property type="nucleotide sequence ID" value="NZ_JBEDNQ010000001.1"/>
</dbReference>
<sequence>MSTDVLVLGLASVVRPTAVAAVYAFLSARSPAPLLVAYLAAGLALSLTVGVGAVTVFHVTAPPPTATSGGRAVLDVVLGVVALGAALYYLCRPVPDPGRARPERPPSAVRRRLTEPTVSSAAVAGVVTHLPGFFYLAALAAIVASGPDLVGGLLQVGLYNLLWYSVPLAALASWTWRPEATRGAAAWITGWVRERRTVLVVVVLAVVGLYLGTVGTYQLLTG</sequence>
<dbReference type="InterPro" id="IPR021315">
    <property type="entry name" value="Gap/Sap"/>
</dbReference>
<keyword evidence="1" id="KW-0472">Membrane</keyword>
<feature type="transmembrane region" description="Helical" evidence="1">
    <location>
        <begin position="72"/>
        <end position="91"/>
    </location>
</feature>